<comment type="caution">
    <text evidence="2">The sequence shown here is derived from an EMBL/GenBank/DDBJ whole genome shotgun (WGS) entry which is preliminary data.</text>
</comment>
<dbReference type="Pfam" id="PF01738">
    <property type="entry name" value="DLH"/>
    <property type="match status" value="1"/>
</dbReference>
<reference evidence="2 3" key="1">
    <citation type="submission" date="2017-03" db="EMBL/GenBank/DDBJ databases">
        <title>Genome analysis of Rhizobial strains effectives or ineffectives for nitrogen fixation isolated from bean seeds.</title>
        <authorList>
            <person name="Peralta H."/>
            <person name="Aguilar-Vera A."/>
            <person name="Mora Y."/>
            <person name="Vargas-Lagunas C."/>
            <person name="Girard L."/>
            <person name="Mora J."/>
        </authorList>
    </citation>
    <scope>NUCLEOTIDE SEQUENCE [LARGE SCALE GENOMIC DNA]</scope>
    <source>
        <strain evidence="2 3">CCGM3</strain>
    </source>
</reference>
<dbReference type="RefSeq" id="WP_114714956.1">
    <property type="nucleotide sequence ID" value="NZ_KZ857266.1"/>
</dbReference>
<dbReference type="InterPro" id="IPR029058">
    <property type="entry name" value="AB_hydrolase_fold"/>
</dbReference>
<evidence type="ECO:0000259" key="1">
    <source>
        <dbReference type="Pfam" id="PF01738"/>
    </source>
</evidence>
<dbReference type="InterPro" id="IPR050261">
    <property type="entry name" value="FrsA_esterase"/>
</dbReference>
<accession>A0A370KIP6</accession>
<dbReference type="GO" id="GO:0016787">
    <property type="term" value="F:hydrolase activity"/>
    <property type="evidence" value="ECO:0007669"/>
    <property type="project" value="UniProtKB-KW"/>
</dbReference>
<evidence type="ECO:0000313" key="3">
    <source>
        <dbReference type="Proteomes" id="UP000254939"/>
    </source>
</evidence>
<proteinExistence type="predicted"/>
<evidence type="ECO:0000313" key="2">
    <source>
        <dbReference type="EMBL" id="RDJ05737.1"/>
    </source>
</evidence>
<gene>
    <name evidence="2" type="ORF">B5K06_25175</name>
</gene>
<sequence>MTIDRDNLAPIARRQRDALRFPLSFGAAATDFATWRSSTLAYIVQSIDADACHVDRVETTQQWQCSSYEGKRLSLRFSNGEEAQAFLLLPYRQTPAPALLMLHDHGATFDIGKEKMIPPPFGDPVQDAAQVWVKRFYGGRFPAEEAAGRGYVVLSVDALGWSSRCGNGYEAQQALAANLMQFGVSLASVVAMEDIAAARFLADLPEVDRRRVASFGFSFGGYRAWQVAALSTDIAAFCAISWMGTLEGLMQAGGNQLRGQSAFYMLHPQIAGKLDYPDFAGLAAPKPGYFLNGREDRHFPAAVVEAAFARLGELWSAAQGIQNLNMATWQGGHEFPVIEQNAALNWLDTVLRG</sequence>
<dbReference type="OrthoDB" id="3647650at2"/>
<keyword evidence="2" id="KW-0378">Hydrolase</keyword>
<protein>
    <submittedName>
        <fullName evidence="2">Hydrolase</fullName>
    </submittedName>
</protein>
<organism evidence="2 3">
    <name type="scientific">Rhizobium grahamii</name>
    <dbReference type="NCBI Taxonomy" id="1120045"/>
    <lineage>
        <taxon>Bacteria</taxon>
        <taxon>Pseudomonadati</taxon>
        <taxon>Pseudomonadota</taxon>
        <taxon>Alphaproteobacteria</taxon>
        <taxon>Hyphomicrobiales</taxon>
        <taxon>Rhizobiaceae</taxon>
        <taxon>Rhizobium/Agrobacterium group</taxon>
        <taxon>Rhizobium</taxon>
    </lineage>
</organism>
<dbReference type="InterPro" id="IPR002925">
    <property type="entry name" value="Dienelactn_hydro"/>
</dbReference>
<dbReference type="Proteomes" id="UP000254939">
    <property type="component" value="Unassembled WGS sequence"/>
</dbReference>
<dbReference type="PANTHER" id="PTHR22946:SF0">
    <property type="entry name" value="DIENELACTONE HYDROLASE DOMAIN-CONTAINING PROTEIN"/>
    <property type="match status" value="1"/>
</dbReference>
<dbReference type="SUPFAM" id="SSF53474">
    <property type="entry name" value="alpha/beta-Hydrolases"/>
    <property type="match status" value="1"/>
</dbReference>
<name>A0A370KIP6_9HYPH</name>
<dbReference type="Gene3D" id="3.40.50.1820">
    <property type="entry name" value="alpha/beta hydrolase"/>
    <property type="match status" value="1"/>
</dbReference>
<dbReference type="PANTHER" id="PTHR22946">
    <property type="entry name" value="DIENELACTONE HYDROLASE DOMAIN-CONTAINING PROTEIN-RELATED"/>
    <property type="match status" value="1"/>
</dbReference>
<feature type="domain" description="Dienelactone hydrolase" evidence="1">
    <location>
        <begin position="144"/>
        <end position="244"/>
    </location>
</feature>
<dbReference type="EMBL" id="NAAC01000031">
    <property type="protein sequence ID" value="RDJ05737.1"/>
    <property type="molecule type" value="Genomic_DNA"/>
</dbReference>
<dbReference type="AlphaFoldDB" id="A0A370KIP6"/>